<dbReference type="Proteomes" id="UP001163719">
    <property type="component" value="Unassembled WGS sequence"/>
</dbReference>
<dbReference type="InterPro" id="IPR001296">
    <property type="entry name" value="Glyco_trans_1"/>
</dbReference>
<evidence type="ECO:0000313" key="2">
    <source>
        <dbReference type="EMBL" id="MCW3160408.1"/>
    </source>
</evidence>
<protein>
    <submittedName>
        <fullName evidence="2">Glycosyltransferase</fullName>
    </submittedName>
</protein>
<accession>A0ABT3HL76</accession>
<evidence type="ECO:0000313" key="3">
    <source>
        <dbReference type="Proteomes" id="UP001163719"/>
    </source>
</evidence>
<reference evidence="2" key="1">
    <citation type="submission" date="2022-10" db="EMBL/GenBank/DDBJ databases">
        <title>Chryseobacterium babae sp. nov. isolated from the gut of the beetle Oryctes rhinoceros, and Chryseobacterium kimseyorum sp. nov., isolated from a stick insect rearing cage.</title>
        <authorList>
            <person name="Shelomi M."/>
            <person name="Han C.-J."/>
            <person name="Chen W.-M."/>
            <person name="Chen H.-K."/>
            <person name="Liaw S.-J."/>
            <person name="Muhle E."/>
            <person name="Clermont D."/>
        </authorList>
    </citation>
    <scope>NUCLEOTIDE SEQUENCE</scope>
    <source>
        <strain evidence="2">WLa1L2M3</strain>
    </source>
</reference>
<comment type="caution">
    <text evidence="2">The sequence shown here is derived from an EMBL/GenBank/DDBJ whole genome shotgun (WGS) entry which is preliminary data.</text>
</comment>
<dbReference type="CDD" id="cd03811">
    <property type="entry name" value="GT4_GT28_WabH-like"/>
    <property type="match status" value="1"/>
</dbReference>
<proteinExistence type="predicted"/>
<keyword evidence="3" id="KW-1185">Reference proteome</keyword>
<dbReference type="EMBL" id="JAPDHV010000002">
    <property type="protein sequence ID" value="MCW3160408.1"/>
    <property type="molecule type" value="Genomic_DNA"/>
</dbReference>
<feature type="domain" description="Glycosyl transferase family 1" evidence="1">
    <location>
        <begin position="208"/>
        <end position="357"/>
    </location>
</feature>
<gene>
    <name evidence="2" type="ORF">OH806_03915</name>
</gene>
<evidence type="ECO:0000259" key="1">
    <source>
        <dbReference type="Pfam" id="PF00534"/>
    </source>
</evidence>
<sequence length="384" mass="44401">MSVNKIKVLFRHRSMEMGGVEKVILSMLNHLNPEKFEMTLCLNLNQGELRNEIPKHVRKVYLTEGKEDFSNNSIIQKLQLAKRKIKLEKAEKNPKIADKILQDKYDVEIAPTYAAYSSVLNSSNKNSKKIAWLHSDLTQEGFKPYREKIFKNMQQFDYIIYGSQQCKDVLDKNYPELKLPPGKVVLNAIPIDELKLKAKAFKPDFDSIPTFVSVGRLHYRKGYRTLLETHKRLIDDGFIHQIIVIGDGEDYNLLAARIKELDLQDSFKLLGTQMNPYPYVKNADFYIMPSESEGWPLIIAETLILQKPIIATNVGGIPEMIKNNKTGYLTEYSEEGLYKAMKEFLSNKNLVKEIQNNLIDIEKEFDNQKIFDAVEEIILEVYNK</sequence>
<dbReference type="Pfam" id="PF00534">
    <property type="entry name" value="Glycos_transf_1"/>
    <property type="match status" value="1"/>
</dbReference>
<organism evidence="2 3">
    <name type="scientific">Chryseobacterium oryctis</name>
    <dbReference type="NCBI Taxonomy" id="2952618"/>
    <lineage>
        <taxon>Bacteria</taxon>
        <taxon>Pseudomonadati</taxon>
        <taxon>Bacteroidota</taxon>
        <taxon>Flavobacteriia</taxon>
        <taxon>Flavobacteriales</taxon>
        <taxon>Weeksellaceae</taxon>
        <taxon>Chryseobacterium group</taxon>
        <taxon>Chryseobacterium</taxon>
    </lineage>
</organism>
<name>A0ABT3HL76_9FLAO</name>
<dbReference type="RefSeq" id="WP_264742367.1">
    <property type="nucleotide sequence ID" value="NZ_JAPDHV010000002.1"/>
</dbReference>
<dbReference type="SUPFAM" id="SSF53756">
    <property type="entry name" value="UDP-Glycosyltransferase/glycogen phosphorylase"/>
    <property type="match status" value="1"/>
</dbReference>
<dbReference type="PANTHER" id="PTHR12526:SF630">
    <property type="entry name" value="GLYCOSYLTRANSFERASE"/>
    <property type="match status" value="1"/>
</dbReference>
<dbReference type="Gene3D" id="3.40.50.2000">
    <property type="entry name" value="Glycogen Phosphorylase B"/>
    <property type="match status" value="2"/>
</dbReference>
<dbReference type="PANTHER" id="PTHR12526">
    <property type="entry name" value="GLYCOSYLTRANSFERASE"/>
    <property type="match status" value="1"/>
</dbReference>